<keyword evidence="5 7" id="KW-0067">ATP-binding</keyword>
<dbReference type="GO" id="GO:0005524">
    <property type="term" value="F:ATP binding"/>
    <property type="evidence" value="ECO:0007669"/>
    <property type="project" value="UniProtKB-KW"/>
</dbReference>
<name>A0A238BS97_9BILA</name>
<dbReference type="InterPro" id="IPR044742">
    <property type="entry name" value="DEAD/DEAH_RhlB"/>
</dbReference>
<evidence type="ECO:0000256" key="1">
    <source>
        <dbReference type="ARBA" id="ARBA00012552"/>
    </source>
</evidence>
<evidence type="ECO:0000259" key="11">
    <source>
        <dbReference type="PROSITE" id="PS51195"/>
    </source>
</evidence>
<dbReference type="AlphaFoldDB" id="A0A238BS97"/>
<gene>
    <name evidence="12" type="ORF">X798_04738</name>
</gene>
<dbReference type="GO" id="GO:0003724">
    <property type="term" value="F:RNA helicase activity"/>
    <property type="evidence" value="ECO:0007669"/>
    <property type="project" value="UniProtKB-EC"/>
</dbReference>
<dbReference type="GO" id="GO:0016787">
    <property type="term" value="F:hydrolase activity"/>
    <property type="evidence" value="ECO:0007669"/>
    <property type="project" value="UniProtKB-KW"/>
</dbReference>
<dbReference type="Pfam" id="PF00270">
    <property type="entry name" value="DEAD"/>
    <property type="match status" value="1"/>
</dbReference>
<dbReference type="PROSITE" id="PS51192">
    <property type="entry name" value="HELICASE_ATP_BIND_1"/>
    <property type="match status" value="1"/>
</dbReference>
<dbReference type="InterPro" id="IPR000629">
    <property type="entry name" value="RNA-helicase_DEAD-box_CS"/>
</dbReference>
<dbReference type="SMART" id="SM00490">
    <property type="entry name" value="HELICc"/>
    <property type="match status" value="1"/>
</dbReference>
<evidence type="ECO:0000256" key="3">
    <source>
        <dbReference type="ARBA" id="ARBA00022801"/>
    </source>
</evidence>
<dbReference type="SMART" id="SM00487">
    <property type="entry name" value="DEXDc"/>
    <property type="match status" value="1"/>
</dbReference>
<comment type="similarity">
    <text evidence="7">Belongs to the DEAD box helicase family.</text>
</comment>
<dbReference type="PANTHER" id="PTHR47959">
    <property type="entry name" value="ATP-DEPENDENT RNA HELICASE RHLE-RELATED"/>
    <property type="match status" value="1"/>
</dbReference>
<evidence type="ECO:0000259" key="10">
    <source>
        <dbReference type="PROSITE" id="PS51194"/>
    </source>
</evidence>
<dbReference type="OrthoDB" id="5871318at2759"/>
<dbReference type="PROSITE" id="PS51195">
    <property type="entry name" value="Q_MOTIF"/>
    <property type="match status" value="1"/>
</dbReference>
<evidence type="ECO:0000256" key="4">
    <source>
        <dbReference type="ARBA" id="ARBA00022806"/>
    </source>
</evidence>
<dbReference type="InterPro" id="IPR027417">
    <property type="entry name" value="P-loop_NTPase"/>
</dbReference>
<dbReference type="GO" id="GO:0003676">
    <property type="term" value="F:nucleic acid binding"/>
    <property type="evidence" value="ECO:0007669"/>
    <property type="project" value="InterPro"/>
</dbReference>
<dbReference type="InterPro" id="IPR050079">
    <property type="entry name" value="DEAD_box_RNA_helicase"/>
</dbReference>
<feature type="domain" description="Helicase C-terminal" evidence="10">
    <location>
        <begin position="245"/>
        <end position="396"/>
    </location>
</feature>
<evidence type="ECO:0000259" key="9">
    <source>
        <dbReference type="PROSITE" id="PS51192"/>
    </source>
</evidence>
<sequence length="427" mass="48435">MEGPGKHITVVKSFKEMNLNSRLMQNIRERNYIEPLPIQRATFSLIQAGYDVIGHAVTGGGKTAAFLIPIINYISNQKSKVGSERNTYPYGIIISPTKELAEQLYEDTLVFSDGLNCMVVVSFGEMSRQDSIARIKNGCDIFICTVGRLCDYLQKEVLELRHLHFLVFDEADRLLQVEGFYHDLVENLLPKCRQLLYIPNLRKLLFSATDYNDLAELKEEFLMQNVTKVVVGTLNRVEIHEKRETLFGLFFVVGDDSSPPKTIIFVNTKRFSTVIACYLSLKGYKAYPIHGNLTARLRREAIEALQSGDCHILVSTDVSALGLDIKGISHIINYEIPKFENFQSYVHRVGRTGRVGNVGRATTFFAPSVDNGTASILFKCLKGNNQEIPDFLYEEVERQRGTEDLQRKTREEYKRASNESSMESSDE</sequence>
<dbReference type="CDD" id="cd18787">
    <property type="entry name" value="SF2_C_DEAD"/>
    <property type="match status" value="1"/>
</dbReference>
<dbReference type="CDD" id="cd00268">
    <property type="entry name" value="DEADc"/>
    <property type="match status" value="1"/>
</dbReference>
<keyword evidence="13" id="KW-1185">Reference proteome</keyword>
<dbReference type="EC" id="3.6.4.13" evidence="1"/>
<dbReference type="Pfam" id="PF00271">
    <property type="entry name" value="Helicase_C"/>
    <property type="match status" value="1"/>
</dbReference>
<reference evidence="12 13" key="1">
    <citation type="submission" date="2015-12" db="EMBL/GenBank/DDBJ databases">
        <title>Draft genome of the nematode, Onchocerca flexuosa.</title>
        <authorList>
            <person name="Mitreva M."/>
        </authorList>
    </citation>
    <scope>NUCLEOTIDE SEQUENCE [LARGE SCALE GENOMIC DNA]</scope>
    <source>
        <strain evidence="12">Red Deer</strain>
    </source>
</reference>
<dbReference type="EMBL" id="KZ270011">
    <property type="protein sequence ID" value="OZC08259.1"/>
    <property type="molecule type" value="Genomic_DNA"/>
</dbReference>
<dbReference type="PROSITE" id="PS00039">
    <property type="entry name" value="DEAD_ATP_HELICASE"/>
    <property type="match status" value="1"/>
</dbReference>
<dbReference type="InterPro" id="IPR001650">
    <property type="entry name" value="Helicase_C-like"/>
</dbReference>
<keyword evidence="2 7" id="KW-0547">Nucleotide-binding</keyword>
<dbReference type="InterPro" id="IPR014014">
    <property type="entry name" value="RNA_helicase_DEAD_Q_motif"/>
</dbReference>
<accession>A0A238BS97</accession>
<feature type="compositionally biased region" description="Polar residues" evidence="8">
    <location>
        <begin position="418"/>
        <end position="427"/>
    </location>
</feature>
<feature type="region of interest" description="Disordered" evidence="8">
    <location>
        <begin position="399"/>
        <end position="427"/>
    </location>
</feature>
<evidence type="ECO:0000313" key="12">
    <source>
        <dbReference type="EMBL" id="OZC08259.1"/>
    </source>
</evidence>
<evidence type="ECO:0000313" key="13">
    <source>
        <dbReference type="Proteomes" id="UP000242913"/>
    </source>
</evidence>
<dbReference type="Proteomes" id="UP000242913">
    <property type="component" value="Unassembled WGS sequence"/>
</dbReference>
<dbReference type="InterPro" id="IPR014001">
    <property type="entry name" value="Helicase_ATP-bd"/>
</dbReference>
<evidence type="ECO:0000256" key="5">
    <source>
        <dbReference type="ARBA" id="ARBA00022840"/>
    </source>
</evidence>
<evidence type="ECO:0000256" key="7">
    <source>
        <dbReference type="RuleBase" id="RU000492"/>
    </source>
</evidence>
<feature type="domain" description="DEAD-box RNA helicase Q" evidence="11">
    <location>
        <begin position="12"/>
        <end position="40"/>
    </location>
</feature>
<organism evidence="12 13">
    <name type="scientific">Onchocerca flexuosa</name>
    <dbReference type="NCBI Taxonomy" id="387005"/>
    <lineage>
        <taxon>Eukaryota</taxon>
        <taxon>Metazoa</taxon>
        <taxon>Ecdysozoa</taxon>
        <taxon>Nematoda</taxon>
        <taxon>Chromadorea</taxon>
        <taxon>Rhabditida</taxon>
        <taxon>Spirurina</taxon>
        <taxon>Spiruromorpha</taxon>
        <taxon>Filarioidea</taxon>
        <taxon>Onchocercidae</taxon>
        <taxon>Onchocerca</taxon>
    </lineage>
</organism>
<evidence type="ECO:0000256" key="2">
    <source>
        <dbReference type="ARBA" id="ARBA00022741"/>
    </source>
</evidence>
<dbReference type="PROSITE" id="PS51194">
    <property type="entry name" value="HELICASE_CTER"/>
    <property type="match status" value="1"/>
</dbReference>
<dbReference type="GO" id="GO:0043186">
    <property type="term" value="C:P granule"/>
    <property type="evidence" value="ECO:0007669"/>
    <property type="project" value="UniProtKB-ARBA"/>
</dbReference>
<dbReference type="GO" id="GO:0005829">
    <property type="term" value="C:cytosol"/>
    <property type="evidence" value="ECO:0007669"/>
    <property type="project" value="TreeGrafter"/>
</dbReference>
<evidence type="ECO:0000256" key="8">
    <source>
        <dbReference type="SAM" id="MobiDB-lite"/>
    </source>
</evidence>
<evidence type="ECO:0000256" key="6">
    <source>
        <dbReference type="PROSITE-ProRule" id="PRU00552"/>
    </source>
</evidence>
<dbReference type="InterPro" id="IPR011545">
    <property type="entry name" value="DEAD/DEAH_box_helicase_dom"/>
</dbReference>
<keyword evidence="4 7" id="KW-0347">Helicase</keyword>
<dbReference type="PANTHER" id="PTHR47959:SF1">
    <property type="entry name" value="ATP-DEPENDENT RNA HELICASE DBPA"/>
    <property type="match status" value="1"/>
</dbReference>
<proteinExistence type="inferred from homology"/>
<keyword evidence="3 7" id="KW-0378">Hydrolase</keyword>
<feature type="compositionally biased region" description="Basic and acidic residues" evidence="8">
    <location>
        <begin position="399"/>
        <end position="417"/>
    </location>
</feature>
<dbReference type="Gene3D" id="3.40.50.300">
    <property type="entry name" value="P-loop containing nucleotide triphosphate hydrolases"/>
    <property type="match status" value="2"/>
</dbReference>
<protein>
    <recommendedName>
        <fullName evidence="1">RNA helicase</fullName>
        <ecNumber evidence="1">3.6.4.13</ecNumber>
    </recommendedName>
</protein>
<dbReference type="SUPFAM" id="SSF52540">
    <property type="entry name" value="P-loop containing nucleoside triphosphate hydrolases"/>
    <property type="match status" value="1"/>
</dbReference>
<feature type="short sequence motif" description="Q motif" evidence="6">
    <location>
        <begin position="12"/>
        <end position="40"/>
    </location>
</feature>
<feature type="domain" description="Helicase ATP-binding" evidence="9">
    <location>
        <begin position="43"/>
        <end position="228"/>
    </location>
</feature>